<keyword evidence="2" id="KW-1185">Reference proteome</keyword>
<name>A0A931B803_9ACTN</name>
<sequence length="59" mass="6829">MELTIEHIKDVHDRLRQVTRCINQDDGRAIDTLPQLVEVQKTLDRVMDALVSMASRRVV</sequence>
<evidence type="ECO:0000313" key="1">
    <source>
        <dbReference type="EMBL" id="MBF9071893.1"/>
    </source>
</evidence>
<accession>A0A931B803</accession>
<evidence type="ECO:0000313" key="2">
    <source>
        <dbReference type="Proteomes" id="UP000657385"/>
    </source>
</evidence>
<organism evidence="1 2">
    <name type="scientific">Streptacidiphilus fuscans</name>
    <dbReference type="NCBI Taxonomy" id="2789292"/>
    <lineage>
        <taxon>Bacteria</taxon>
        <taxon>Bacillati</taxon>
        <taxon>Actinomycetota</taxon>
        <taxon>Actinomycetes</taxon>
        <taxon>Kitasatosporales</taxon>
        <taxon>Streptomycetaceae</taxon>
        <taxon>Streptacidiphilus</taxon>
    </lineage>
</organism>
<dbReference type="EMBL" id="JADPRT010000013">
    <property type="protein sequence ID" value="MBF9071893.1"/>
    <property type="molecule type" value="Genomic_DNA"/>
</dbReference>
<gene>
    <name evidence="1" type="ORF">I2501_28100</name>
</gene>
<dbReference type="RefSeq" id="WP_196197048.1">
    <property type="nucleotide sequence ID" value="NZ_JADPRT010000013.1"/>
</dbReference>
<protein>
    <submittedName>
        <fullName evidence="1">Uncharacterized protein</fullName>
    </submittedName>
</protein>
<comment type="caution">
    <text evidence="1">The sequence shown here is derived from an EMBL/GenBank/DDBJ whole genome shotgun (WGS) entry which is preliminary data.</text>
</comment>
<proteinExistence type="predicted"/>
<dbReference type="Proteomes" id="UP000657385">
    <property type="component" value="Unassembled WGS sequence"/>
</dbReference>
<dbReference type="AlphaFoldDB" id="A0A931B803"/>
<reference evidence="1" key="1">
    <citation type="submission" date="2020-11" db="EMBL/GenBank/DDBJ databases">
        <title>Isolation and identification of active actinomycetes.</title>
        <authorList>
            <person name="Yu B."/>
        </authorList>
    </citation>
    <scope>NUCLEOTIDE SEQUENCE</scope>
    <source>
        <strain evidence="1">NEAU-YB345</strain>
    </source>
</reference>